<proteinExistence type="predicted"/>
<dbReference type="EMBL" id="AP026073">
    <property type="protein sequence ID" value="BDM71260.1"/>
    <property type="molecule type" value="Genomic_DNA"/>
</dbReference>
<dbReference type="InterPro" id="IPR036388">
    <property type="entry name" value="WH-like_DNA-bd_sf"/>
</dbReference>
<dbReference type="InterPro" id="IPR016032">
    <property type="entry name" value="Sig_transdc_resp-reg_C-effctor"/>
</dbReference>
<evidence type="ECO:0000313" key="3">
    <source>
        <dbReference type="Proteomes" id="UP001059597"/>
    </source>
</evidence>
<evidence type="ECO:0000259" key="1">
    <source>
        <dbReference type="PROSITE" id="PS50043"/>
    </source>
</evidence>
<sequence length="351" mass="38569">MLENLGIDPVAERVYRALIKTGHANSTVPALANELRMPPDVVRSALHRLSRLSLIQPADVYGRQRPVRPVTGLNMLLAKKQWELAVRQRNLEETRKAIELVARESDDDHTAELETIHTLSVPCSAFARLKELVQQTQVEMLLIIADPAGEQIALNSRAADRFLSGRDLAARVVGRDSIRNRAGVSPFVDRLTRSGGQIRTLASVPPSLLIVDRAIALVFVDDGEAHAGALEVRGTAVVGFLTSWFEHLWAAAEPFALEPAYDDDGLSGPERKVLRALAEGQTDQVVARELGLSVRTIRRMVSGLMLRLDAHSRFQAGVRAAARGWVWNDGRSRRAGVERTASGRLQASPRC</sequence>
<dbReference type="PRINTS" id="PR00038">
    <property type="entry name" value="HTHLUXR"/>
</dbReference>
<evidence type="ECO:0000313" key="2">
    <source>
        <dbReference type="EMBL" id="BDM71260.1"/>
    </source>
</evidence>
<dbReference type="SUPFAM" id="SSF46894">
    <property type="entry name" value="C-terminal effector domain of the bipartite response regulators"/>
    <property type="match status" value="1"/>
</dbReference>
<dbReference type="PANTHER" id="PTHR34293">
    <property type="entry name" value="HTH-TYPE TRANSCRIPTIONAL REGULATOR TRMBL2"/>
    <property type="match status" value="1"/>
</dbReference>
<dbReference type="Proteomes" id="UP001059597">
    <property type="component" value="Chromosome"/>
</dbReference>
<dbReference type="InterPro" id="IPR051797">
    <property type="entry name" value="TrmB-like"/>
</dbReference>
<dbReference type="Pfam" id="PF00196">
    <property type="entry name" value="GerE"/>
    <property type="match status" value="1"/>
</dbReference>
<dbReference type="PANTHER" id="PTHR34293:SF1">
    <property type="entry name" value="HTH-TYPE TRANSCRIPTIONAL REGULATOR TRMBL2"/>
    <property type="match status" value="1"/>
</dbReference>
<dbReference type="Gene3D" id="1.10.10.10">
    <property type="entry name" value="Winged helix-like DNA-binding domain superfamily/Winged helix DNA-binding domain"/>
    <property type="match status" value="1"/>
</dbReference>
<dbReference type="PROSITE" id="PS50043">
    <property type="entry name" value="HTH_LUXR_2"/>
    <property type="match status" value="1"/>
</dbReference>
<keyword evidence="3" id="KW-1185">Reference proteome</keyword>
<feature type="domain" description="HTH luxR-type" evidence="1">
    <location>
        <begin position="259"/>
        <end position="324"/>
    </location>
</feature>
<dbReference type="SMART" id="SM00421">
    <property type="entry name" value="HTH_LUXR"/>
    <property type="match status" value="1"/>
</dbReference>
<gene>
    <name evidence="2" type="ORF">HEK616_47470</name>
</gene>
<organism evidence="2 3">
    <name type="scientific">Streptomyces nigrescens</name>
    <dbReference type="NCBI Taxonomy" id="1920"/>
    <lineage>
        <taxon>Bacteria</taxon>
        <taxon>Bacillati</taxon>
        <taxon>Actinomycetota</taxon>
        <taxon>Actinomycetes</taxon>
        <taxon>Kitasatosporales</taxon>
        <taxon>Streptomycetaceae</taxon>
        <taxon>Streptomyces</taxon>
    </lineage>
</organism>
<dbReference type="InterPro" id="IPR000792">
    <property type="entry name" value="Tscrpt_reg_LuxR_C"/>
</dbReference>
<protein>
    <recommendedName>
        <fullName evidence="1">HTH luxR-type domain-containing protein</fullName>
    </recommendedName>
</protein>
<name>A0ABN6QYV2_STRNI</name>
<accession>A0ABN6QYV2</accession>
<dbReference type="CDD" id="cd06170">
    <property type="entry name" value="LuxR_C_like"/>
    <property type="match status" value="1"/>
</dbReference>
<dbReference type="RefSeq" id="WP_261954881.1">
    <property type="nucleotide sequence ID" value="NZ_AP026073.1"/>
</dbReference>
<reference evidence="2" key="1">
    <citation type="submission" date="2022-06" db="EMBL/GenBank/DDBJ databases">
        <title>Complete genome sequence of Streptomyces nigrescens HEK616.</title>
        <authorList>
            <person name="Asamizu S."/>
            <person name="Onaka H."/>
        </authorList>
    </citation>
    <scope>NUCLEOTIDE SEQUENCE</scope>
    <source>
        <strain evidence="2">HEK616</strain>
    </source>
</reference>